<proteinExistence type="predicted"/>
<feature type="signal peptide" evidence="1">
    <location>
        <begin position="1"/>
        <end position="18"/>
    </location>
</feature>
<keyword evidence="4" id="KW-1185">Reference proteome</keyword>
<name>A0A058ZJZ4_9RHOB</name>
<organism evidence="3 4">
    <name type="scientific">Actibacterium atlanticum</name>
    <dbReference type="NCBI Taxonomy" id="1461693"/>
    <lineage>
        <taxon>Bacteria</taxon>
        <taxon>Pseudomonadati</taxon>
        <taxon>Pseudomonadota</taxon>
        <taxon>Alphaproteobacteria</taxon>
        <taxon>Rhodobacterales</taxon>
        <taxon>Roseobacteraceae</taxon>
        <taxon>Actibacterium</taxon>
    </lineage>
</organism>
<dbReference type="EMBL" id="AQQY01000011">
    <property type="protein sequence ID" value="KCV81116.1"/>
    <property type="molecule type" value="Genomic_DNA"/>
</dbReference>
<evidence type="ECO:0000313" key="3">
    <source>
        <dbReference type="EMBL" id="KCV81116.1"/>
    </source>
</evidence>
<dbReference type="InterPro" id="IPR025711">
    <property type="entry name" value="PepSY"/>
</dbReference>
<dbReference type="RefSeq" id="WP_051598164.1">
    <property type="nucleotide sequence ID" value="NZ_AQQY01000011.1"/>
</dbReference>
<accession>A0A058ZJZ4</accession>
<evidence type="ECO:0000256" key="1">
    <source>
        <dbReference type="SAM" id="SignalP"/>
    </source>
</evidence>
<feature type="domain" description="PepSY" evidence="2">
    <location>
        <begin position="32"/>
        <end position="93"/>
    </location>
</feature>
<feature type="chain" id="PRO_5001571280" evidence="1">
    <location>
        <begin position="19"/>
        <end position="102"/>
    </location>
</feature>
<gene>
    <name evidence="3" type="ORF">ATO10_14124</name>
</gene>
<comment type="caution">
    <text evidence="3">The sequence shown here is derived from an EMBL/GenBank/DDBJ whole genome shotgun (WGS) entry which is preliminary data.</text>
</comment>
<dbReference type="Proteomes" id="UP000024836">
    <property type="component" value="Unassembled WGS sequence"/>
</dbReference>
<dbReference type="OrthoDB" id="7856745at2"/>
<dbReference type="STRING" id="1461693.ATO10_14124"/>
<dbReference type="Gene3D" id="3.10.450.40">
    <property type="match status" value="1"/>
</dbReference>
<sequence>MKHVLIILICALVSPALASGDHDDARDAVRQQQVIPLADIIPGILLEFDARLLEAEFEREHGIYVYELELITGSGRMIEVMVDAATGEILEVEQEGRYERDD</sequence>
<reference evidence="3 4" key="1">
    <citation type="submission" date="2013-04" db="EMBL/GenBank/DDBJ databases">
        <title>Shimia sp. 22II-S11-Z10 Genome Sequencing.</title>
        <authorList>
            <person name="Lai Q."/>
            <person name="Li G."/>
            <person name="Shao Z."/>
        </authorList>
    </citation>
    <scope>NUCLEOTIDE SEQUENCE [LARGE SCALE GENOMIC DNA]</scope>
    <source>
        <strain evidence="4">22II-S11-Z10</strain>
    </source>
</reference>
<keyword evidence="1" id="KW-0732">Signal</keyword>
<evidence type="ECO:0000313" key="4">
    <source>
        <dbReference type="Proteomes" id="UP000024836"/>
    </source>
</evidence>
<evidence type="ECO:0000259" key="2">
    <source>
        <dbReference type="Pfam" id="PF03413"/>
    </source>
</evidence>
<dbReference type="eggNOG" id="COG3212">
    <property type="taxonomic scope" value="Bacteria"/>
</dbReference>
<dbReference type="AlphaFoldDB" id="A0A058ZJZ4"/>
<dbReference type="Pfam" id="PF03413">
    <property type="entry name" value="PepSY"/>
    <property type="match status" value="1"/>
</dbReference>
<protein>
    <submittedName>
        <fullName evidence="3">Peptidase domain protein</fullName>
    </submittedName>
</protein>